<name>A0A8C7WY52_9TELE</name>
<organism evidence="1 2">
    <name type="scientific">Oryzias sinensis</name>
    <name type="common">Chinese medaka</name>
    <dbReference type="NCBI Taxonomy" id="183150"/>
    <lineage>
        <taxon>Eukaryota</taxon>
        <taxon>Metazoa</taxon>
        <taxon>Chordata</taxon>
        <taxon>Craniata</taxon>
        <taxon>Vertebrata</taxon>
        <taxon>Euteleostomi</taxon>
        <taxon>Actinopterygii</taxon>
        <taxon>Neopterygii</taxon>
        <taxon>Teleostei</taxon>
        <taxon>Neoteleostei</taxon>
        <taxon>Acanthomorphata</taxon>
        <taxon>Ovalentaria</taxon>
        <taxon>Atherinomorphae</taxon>
        <taxon>Beloniformes</taxon>
        <taxon>Adrianichthyidae</taxon>
        <taxon>Oryziinae</taxon>
        <taxon>Oryzias</taxon>
    </lineage>
</organism>
<reference evidence="1" key="2">
    <citation type="submission" date="2025-09" db="UniProtKB">
        <authorList>
            <consortium name="Ensembl"/>
        </authorList>
    </citation>
    <scope>IDENTIFICATION</scope>
</reference>
<keyword evidence="2" id="KW-1185">Reference proteome</keyword>
<reference evidence="1" key="1">
    <citation type="submission" date="2025-08" db="UniProtKB">
        <authorList>
            <consortium name="Ensembl"/>
        </authorList>
    </citation>
    <scope>IDENTIFICATION</scope>
</reference>
<proteinExistence type="predicted"/>
<dbReference type="AlphaFoldDB" id="A0A8C7WY52"/>
<dbReference type="Proteomes" id="UP000694383">
    <property type="component" value="Unplaced"/>
</dbReference>
<evidence type="ECO:0000313" key="1">
    <source>
        <dbReference type="Ensembl" id="ENSOSIP00000005152.1"/>
    </source>
</evidence>
<dbReference type="Ensembl" id="ENSOSIT00000005512.1">
    <property type="protein sequence ID" value="ENSOSIP00000005152.1"/>
    <property type="gene ID" value="ENSOSIG00000003529.1"/>
</dbReference>
<protein>
    <submittedName>
        <fullName evidence="1">Uncharacterized protein</fullName>
    </submittedName>
</protein>
<sequence length="75" mass="8252">LFVLLMWGGGGGGGGQQHAKPLFGRSFLLFILHEHFSTCPGKRKALKLNFANPSIKPMTRFSLNTAAPQFQNPHM</sequence>
<evidence type="ECO:0000313" key="2">
    <source>
        <dbReference type="Proteomes" id="UP000694383"/>
    </source>
</evidence>
<accession>A0A8C7WY52</accession>